<name>A0A291BB02_9GAMM</name>
<organism evidence="1 2">
    <name type="scientific">Candidatus Enterovibrio altilux</name>
    <dbReference type="NCBI Taxonomy" id="1927128"/>
    <lineage>
        <taxon>Bacteria</taxon>
        <taxon>Pseudomonadati</taxon>
        <taxon>Pseudomonadota</taxon>
        <taxon>Gammaproteobacteria</taxon>
        <taxon>Vibrionales</taxon>
        <taxon>Vibrionaceae</taxon>
        <taxon>Enterovibrio</taxon>
    </lineage>
</organism>
<dbReference type="EMBL" id="CP020662">
    <property type="protein sequence ID" value="ATF10190.1"/>
    <property type="molecule type" value="Genomic_DNA"/>
</dbReference>
<gene>
    <name evidence="1" type="ORF">BTN50_1758</name>
</gene>
<sequence>MPIFRPSLLLSFKKPVCQILKNSNLITLLKPQKAQNIVGLK</sequence>
<keyword evidence="2" id="KW-1185">Reference proteome</keyword>
<keyword evidence="1" id="KW-0614">Plasmid</keyword>
<evidence type="ECO:0000313" key="2">
    <source>
        <dbReference type="Proteomes" id="UP000218160"/>
    </source>
</evidence>
<evidence type="ECO:0000313" key="1">
    <source>
        <dbReference type="EMBL" id="ATF10190.1"/>
    </source>
</evidence>
<dbReference type="AlphaFoldDB" id="A0A291BB02"/>
<geneLocation type="plasmid" evidence="2">
    <name>pcc2</name>
</geneLocation>
<accession>A0A291BB02</accession>
<protein>
    <submittedName>
        <fullName evidence="1">Uncharacterized protein</fullName>
    </submittedName>
</protein>
<dbReference type="Proteomes" id="UP000218160">
    <property type="component" value="Plasmid pCC2"/>
</dbReference>
<proteinExistence type="predicted"/>
<dbReference type="KEGG" id="elux:BTN50_1758"/>
<reference evidence="2" key="1">
    <citation type="submission" date="2017-04" db="EMBL/GenBank/DDBJ databases">
        <title>Genome evolution of the luminous symbionts of deep sea anglerfish.</title>
        <authorList>
            <person name="Hendry T.A."/>
        </authorList>
    </citation>
    <scope>NUCLEOTIDE SEQUENCE [LARGE SCALE GENOMIC DNA]</scope>
    <source>
        <plasmid evidence="2">pcc2</plasmid>
    </source>
</reference>